<dbReference type="Gene3D" id="1.20.58.1070">
    <property type="match status" value="1"/>
</dbReference>
<evidence type="ECO:0000256" key="5">
    <source>
        <dbReference type="ARBA" id="ARBA00025758"/>
    </source>
</evidence>
<dbReference type="PIRSF" id="PIRSF038038">
    <property type="entry name" value="SMN_Gemin2"/>
    <property type="match status" value="1"/>
</dbReference>
<evidence type="ECO:0000313" key="8">
    <source>
        <dbReference type="EMBL" id="CDW56437.1"/>
    </source>
</evidence>
<accession>A0A077Z7H1</accession>
<proteinExistence type="inferred from homology"/>
<evidence type="ECO:0000256" key="6">
    <source>
        <dbReference type="ARBA" id="ARBA00047179"/>
    </source>
</evidence>
<comment type="similarity">
    <text evidence="5 7">Belongs to the gemin-2 family.</text>
</comment>
<dbReference type="OrthoDB" id="428895at2759"/>
<dbReference type="Pfam" id="PF04938">
    <property type="entry name" value="SIP1"/>
    <property type="match status" value="1"/>
</dbReference>
<evidence type="ECO:0000256" key="2">
    <source>
        <dbReference type="ARBA" id="ARBA00022490"/>
    </source>
</evidence>
<evidence type="ECO:0000256" key="4">
    <source>
        <dbReference type="ARBA" id="ARBA00023187"/>
    </source>
</evidence>
<protein>
    <recommendedName>
        <fullName evidence="6 7">Gem-associated protein 2</fullName>
    </recommendedName>
</protein>
<evidence type="ECO:0000313" key="9">
    <source>
        <dbReference type="Proteomes" id="UP000030665"/>
    </source>
</evidence>
<reference evidence="8" key="2">
    <citation type="submission" date="2014-03" db="EMBL/GenBank/DDBJ databases">
        <title>The whipworm genome and dual-species transcriptomics of an intimate host-pathogen interaction.</title>
        <authorList>
            <person name="Foth B.J."/>
            <person name="Tsai I.J."/>
            <person name="Reid A.J."/>
            <person name="Bancroft A.J."/>
            <person name="Nichol S."/>
            <person name="Tracey A."/>
            <person name="Holroyd N."/>
            <person name="Cotton J.A."/>
            <person name="Stanley E.J."/>
            <person name="Zarowiecki M."/>
            <person name="Liu J.Z."/>
            <person name="Huckvale T."/>
            <person name="Cooper P.J."/>
            <person name="Grencis R.K."/>
            <person name="Berriman M."/>
        </authorList>
    </citation>
    <scope>NUCLEOTIDE SEQUENCE [LARGE SCALE GENOMIC DNA]</scope>
</reference>
<dbReference type="AlphaFoldDB" id="A0A077Z7H1"/>
<dbReference type="PANTHER" id="PTHR12794:SF0">
    <property type="entry name" value="GEM-ASSOCIATED PROTEIN 2"/>
    <property type="match status" value="1"/>
</dbReference>
<keyword evidence="9" id="KW-1185">Reference proteome</keyword>
<gene>
    <name evidence="8" type="ORF">TTRE_0000471701</name>
</gene>
<dbReference type="GO" id="GO:0032797">
    <property type="term" value="C:SMN complex"/>
    <property type="evidence" value="ECO:0007669"/>
    <property type="project" value="UniProtKB-UniRule"/>
</dbReference>
<comment type="subcellular location">
    <subcellularLocation>
        <location evidence="1">Cytoplasm</location>
    </subcellularLocation>
</comment>
<dbReference type="InterPro" id="IPR035426">
    <property type="entry name" value="Gemin2/Brr1"/>
</dbReference>
<sequence length="258" mass="29626">MYKFDADSDTDEDVPLGKACFEVDLNNLDSVDVTEAPKTSEHYLRMVVAERRKLSAVPVAKELLVNGARSRQTIFVRQERYVLSSDRKFALAPDSVEALVNFFVAFKERIKELRILGRKSGALEKGVHPLDTSLESWRLLHSMEDGQLKEPVLSLLLPLNSCEILRAFEAHFFWLRKGKFSESTLCWFYSLLILMEEPMLPEGHALLREFARYCRTYRREHFSNEPDGTIARGITMLICLIAHCFGQKDLGDEYCTNP</sequence>
<reference evidence="8" key="1">
    <citation type="submission" date="2014-01" db="EMBL/GenBank/DDBJ databases">
        <authorList>
            <person name="Aslett M."/>
        </authorList>
    </citation>
    <scope>NUCLEOTIDE SEQUENCE</scope>
</reference>
<evidence type="ECO:0000256" key="7">
    <source>
        <dbReference type="PIRNR" id="PIRNR038038"/>
    </source>
</evidence>
<comment type="subunit">
    <text evidence="7">Part of the core SMN complex.</text>
</comment>
<dbReference type="PANTHER" id="PTHR12794">
    <property type="entry name" value="GEMIN2"/>
    <property type="match status" value="1"/>
</dbReference>
<keyword evidence="4 7" id="KW-0508">mRNA splicing</keyword>
<evidence type="ECO:0000256" key="1">
    <source>
        <dbReference type="ARBA" id="ARBA00004496"/>
    </source>
</evidence>
<dbReference type="Proteomes" id="UP000030665">
    <property type="component" value="Unassembled WGS sequence"/>
</dbReference>
<dbReference type="STRING" id="36087.A0A077Z7H1"/>
<name>A0A077Z7H1_TRITR</name>
<dbReference type="GO" id="GO:0000245">
    <property type="term" value="P:spliceosomal complex assembly"/>
    <property type="evidence" value="ECO:0007669"/>
    <property type="project" value="UniProtKB-UniRule"/>
</dbReference>
<evidence type="ECO:0000256" key="3">
    <source>
        <dbReference type="ARBA" id="ARBA00022664"/>
    </source>
</evidence>
<organism evidence="8 9">
    <name type="scientific">Trichuris trichiura</name>
    <name type="common">Whipworm</name>
    <name type="synonym">Trichocephalus trichiurus</name>
    <dbReference type="NCBI Taxonomy" id="36087"/>
    <lineage>
        <taxon>Eukaryota</taxon>
        <taxon>Metazoa</taxon>
        <taxon>Ecdysozoa</taxon>
        <taxon>Nematoda</taxon>
        <taxon>Enoplea</taxon>
        <taxon>Dorylaimia</taxon>
        <taxon>Trichinellida</taxon>
        <taxon>Trichuridae</taxon>
        <taxon>Trichuris</taxon>
    </lineage>
</organism>
<dbReference type="GO" id="GO:0005681">
    <property type="term" value="C:spliceosomal complex"/>
    <property type="evidence" value="ECO:0007669"/>
    <property type="project" value="UniProtKB-UniRule"/>
</dbReference>
<dbReference type="EMBL" id="HG806039">
    <property type="protein sequence ID" value="CDW56437.1"/>
    <property type="molecule type" value="Genomic_DNA"/>
</dbReference>
<dbReference type="GO" id="GO:0000387">
    <property type="term" value="P:spliceosomal snRNP assembly"/>
    <property type="evidence" value="ECO:0007669"/>
    <property type="project" value="UniProtKB-UniRule"/>
</dbReference>
<keyword evidence="3 7" id="KW-0507">mRNA processing</keyword>
<keyword evidence="2 7" id="KW-0963">Cytoplasm</keyword>
<comment type="function">
    <text evidence="7">The SMN complex catalyzes the assembly of small nuclear ribonucleoproteins (snRNPs), the building blocks of the spliceosome, and thereby plays an important role in the splicing of cellular pre-mRNAs.</text>
</comment>
<dbReference type="InterPro" id="IPR017364">
    <property type="entry name" value="GEMIN2"/>
</dbReference>